<dbReference type="EMBL" id="BART01007123">
    <property type="protein sequence ID" value="GAG54227.1"/>
    <property type="molecule type" value="Genomic_DNA"/>
</dbReference>
<accession>X0Z736</accession>
<reference evidence="1" key="1">
    <citation type="journal article" date="2014" name="Front. Microbiol.">
        <title>High frequency of phylogenetically diverse reductive dehalogenase-homologous genes in deep subseafloor sedimentary metagenomes.</title>
        <authorList>
            <person name="Kawai M."/>
            <person name="Futagami T."/>
            <person name="Toyoda A."/>
            <person name="Takaki Y."/>
            <person name="Nishi S."/>
            <person name="Hori S."/>
            <person name="Arai W."/>
            <person name="Tsubouchi T."/>
            <person name="Morono Y."/>
            <person name="Uchiyama I."/>
            <person name="Ito T."/>
            <person name="Fujiyama A."/>
            <person name="Inagaki F."/>
            <person name="Takami H."/>
        </authorList>
    </citation>
    <scope>NUCLEOTIDE SEQUENCE</scope>
    <source>
        <strain evidence="1">Expedition CK06-06</strain>
    </source>
</reference>
<protein>
    <submittedName>
        <fullName evidence="1">Uncharacterized protein</fullName>
    </submittedName>
</protein>
<name>X0Z736_9ZZZZ</name>
<evidence type="ECO:0000313" key="1">
    <source>
        <dbReference type="EMBL" id="GAG54227.1"/>
    </source>
</evidence>
<proteinExistence type="predicted"/>
<gene>
    <name evidence="1" type="ORF">S01H4_16262</name>
</gene>
<organism evidence="1">
    <name type="scientific">marine sediment metagenome</name>
    <dbReference type="NCBI Taxonomy" id="412755"/>
    <lineage>
        <taxon>unclassified sequences</taxon>
        <taxon>metagenomes</taxon>
        <taxon>ecological metagenomes</taxon>
    </lineage>
</organism>
<dbReference type="AlphaFoldDB" id="X0Z736"/>
<comment type="caution">
    <text evidence="1">The sequence shown here is derived from an EMBL/GenBank/DDBJ whole genome shotgun (WGS) entry which is preliminary data.</text>
</comment>
<sequence>MNQMVKHIGGLVGVIGWLYMGYQEWKVNKVEGVVRTMFGYSIKHKTFLLKDAQGLMILGAGLGLSYAASKIGVNRYTPKGLNL</sequence>